<reference evidence="3" key="2">
    <citation type="submission" date="2021-04" db="EMBL/GenBank/DDBJ databases">
        <authorList>
            <person name="Gilroy R."/>
        </authorList>
    </citation>
    <scope>NUCLEOTIDE SEQUENCE</scope>
    <source>
        <strain evidence="3">ChiBcec16-3735</strain>
    </source>
</reference>
<evidence type="ECO:0000259" key="1">
    <source>
        <dbReference type="Pfam" id="PF12682"/>
    </source>
</evidence>
<dbReference type="PANTHER" id="PTHR39201">
    <property type="entry name" value="EXPORTED PROTEIN-RELATED"/>
    <property type="match status" value="1"/>
</dbReference>
<dbReference type="Pfam" id="PF18050">
    <property type="entry name" value="Cyclophil_like2"/>
    <property type="match status" value="1"/>
</dbReference>
<dbReference type="GO" id="GO:0016651">
    <property type="term" value="F:oxidoreductase activity, acting on NAD(P)H"/>
    <property type="evidence" value="ECO:0007669"/>
    <property type="project" value="UniProtKB-ARBA"/>
</dbReference>
<sequence length="271" mass="29180">MAGMIHQQLGGDLHAILTDQPYPADFQAVIDINHAGDGRSIADQVERMDQYDTVFVGYPVWAGDLPQAVRAFLTSYDWTGKTVIPFCTHNGYGAGRSFSTVEELASGAQVLEGIALDSASLPDVGAQVDQWLDVLPLPEKETEAGAGETTLRITVNGQQVDGVLYDSPVAAQFLAQLPQTISMSNYGGREVYGRTSQEIAVEGEGQLFFADGDITYCPTNGTAAIFYAQSARPDLTMEVYPIGRVTSALSVFTALPSRVEVTFEVAQEEVE</sequence>
<gene>
    <name evidence="3" type="ORF">H9725_08440</name>
</gene>
<dbReference type="InterPro" id="IPR029000">
    <property type="entry name" value="Cyclophilin-like_dom_sf"/>
</dbReference>
<evidence type="ECO:0000259" key="2">
    <source>
        <dbReference type="Pfam" id="PF18050"/>
    </source>
</evidence>
<accession>A0A9D2JNK0</accession>
<comment type="caution">
    <text evidence="3">The sequence shown here is derived from an EMBL/GenBank/DDBJ whole genome shotgun (WGS) entry which is preliminary data.</text>
</comment>
<dbReference type="GO" id="GO:0010181">
    <property type="term" value="F:FMN binding"/>
    <property type="evidence" value="ECO:0007669"/>
    <property type="project" value="InterPro"/>
</dbReference>
<dbReference type="Gene3D" id="3.40.50.360">
    <property type="match status" value="1"/>
</dbReference>
<proteinExistence type="predicted"/>
<organism evidence="3 4">
    <name type="scientific">Candidatus Faecalibacterium gallistercoris</name>
    <dbReference type="NCBI Taxonomy" id="2838579"/>
    <lineage>
        <taxon>Bacteria</taxon>
        <taxon>Bacillati</taxon>
        <taxon>Bacillota</taxon>
        <taxon>Clostridia</taxon>
        <taxon>Eubacteriales</taxon>
        <taxon>Oscillospiraceae</taxon>
        <taxon>Faecalibacterium</taxon>
    </lineage>
</organism>
<dbReference type="InterPro" id="IPR041183">
    <property type="entry name" value="Cyclophilin-like"/>
</dbReference>
<protein>
    <recommendedName>
        <fullName evidence="5">Flavodoxin</fullName>
    </recommendedName>
</protein>
<name>A0A9D2JNK0_9FIRM</name>
<dbReference type="Gene3D" id="2.40.100.20">
    <property type="match status" value="1"/>
</dbReference>
<dbReference type="AlphaFoldDB" id="A0A9D2JNK0"/>
<dbReference type="PANTHER" id="PTHR39201:SF1">
    <property type="entry name" value="FLAVODOXIN-LIKE DOMAIN-CONTAINING PROTEIN"/>
    <property type="match status" value="1"/>
</dbReference>
<dbReference type="InterPro" id="IPR008254">
    <property type="entry name" value="Flavodoxin/NO_synth"/>
</dbReference>
<feature type="domain" description="Cyclophilin-like" evidence="2">
    <location>
        <begin position="153"/>
        <end position="264"/>
    </location>
</feature>
<evidence type="ECO:0000313" key="4">
    <source>
        <dbReference type="Proteomes" id="UP000824065"/>
    </source>
</evidence>
<feature type="domain" description="Flavodoxin-like" evidence="1">
    <location>
        <begin position="28"/>
        <end position="119"/>
    </location>
</feature>
<dbReference type="Proteomes" id="UP000824065">
    <property type="component" value="Unassembled WGS sequence"/>
</dbReference>
<dbReference type="SUPFAM" id="SSF50891">
    <property type="entry name" value="Cyclophilin-like"/>
    <property type="match status" value="1"/>
</dbReference>
<evidence type="ECO:0000313" key="3">
    <source>
        <dbReference type="EMBL" id="HIZ58588.1"/>
    </source>
</evidence>
<dbReference type="Pfam" id="PF12682">
    <property type="entry name" value="Flavodoxin_4"/>
    <property type="match status" value="1"/>
</dbReference>
<evidence type="ECO:0008006" key="5">
    <source>
        <dbReference type="Google" id="ProtNLM"/>
    </source>
</evidence>
<dbReference type="SUPFAM" id="SSF52218">
    <property type="entry name" value="Flavoproteins"/>
    <property type="match status" value="1"/>
</dbReference>
<dbReference type="InterPro" id="IPR029039">
    <property type="entry name" value="Flavoprotein-like_sf"/>
</dbReference>
<reference evidence="3" key="1">
    <citation type="journal article" date="2021" name="PeerJ">
        <title>Extensive microbial diversity within the chicken gut microbiome revealed by metagenomics and culture.</title>
        <authorList>
            <person name="Gilroy R."/>
            <person name="Ravi A."/>
            <person name="Getino M."/>
            <person name="Pursley I."/>
            <person name="Horton D.L."/>
            <person name="Alikhan N.F."/>
            <person name="Baker D."/>
            <person name="Gharbi K."/>
            <person name="Hall N."/>
            <person name="Watson M."/>
            <person name="Adriaenssens E.M."/>
            <person name="Foster-Nyarko E."/>
            <person name="Jarju S."/>
            <person name="Secka A."/>
            <person name="Antonio M."/>
            <person name="Oren A."/>
            <person name="Chaudhuri R.R."/>
            <person name="La Ragione R."/>
            <person name="Hildebrand F."/>
            <person name="Pallen M.J."/>
        </authorList>
    </citation>
    <scope>NUCLEOTIDE SEQUENCE</scope>
    <source>
        <strain evidence="3">ChiBcec16-3735</strain>
    </source>
</reference>
<dbReference type="EMBL" id="DXBJ01000061">
    <property type="protein sequence ID" value="HIZ58588.1"/>
    <property type="molecule type" value="Genomic_DNA"/>
</dbReference>